<dbReference type="eggNOG" id="COG1672">
    <property type="taxonomic scope" value="Bacteria"/>
</dbReference>
<keyword evidence="2" id="KW-1185">Reference proteome</keyword>
<name>Q30UE1_SULDN</name>
<dbReference type="SUPFAM" id="SSF52540">
    <property type="entry name" value="P-loop containing nucleoside triphosphate hydrolases"/>
    <property type="match status" value="1"/>
</dbReference>
<dbReference type="OrthoDB" id="1109088at2"/>
<evidence type="ECO:0000313" key="1">
    <source>
        <dbReference type="EMBL" id="ABB43390.1"/>
    </source>
</evidence>
<organism evidence="1 2">
    <name type="scientific">Sulfurimonas denitrificans (strain ATCC 33889 / DSM 1251)</name>
    <name type="common">Thiomicrospira denitrificans (strain ATCC 33889 / DSM 1251)</name>
    <dbReference type="NCBI Taxonomy" id="326298"/>
    <lineage>
        <taxon>Bacteria</taxon>
        <taxon>Pseudomonadati</taxon>
        <taxon>Campylobacterota</taxon>
        <taxon>Epsilonproteobacteria</taxon>
        <taxon>Campylobacterales</taxon>
        <taxon>Sulfurimonadaceae</taxon>
        <taxon>Sulfurimonas</taxon>
    </lineage>
</organism>
<reference evidence="1 2" key="1">
    <citation type="journal article" date="2008" name="Appl. Environ. Microbiol.">
        <title>Genome of the epsilonproteobacterial chemolithoautotroph Sulfurimonas denitrificans.</title>
        <authorList>
            <person name="Sievert S.M."/>
            <person name="Scott K.M."/>
            <person name="Klotz M.G."/>
            <person name="Chain P.S.G."/>
            <person name="Hauser L.J."/>
            <person name="Hemp J."/>
            <person name="Huegler M."/>
            <person name="Land M."/>
            <person name="Lapidus A."/>
            <person name="Larimer F.W."/>
            <person name="Lucas S."/>
            <person name="Malfatti S.A."/>
            <person name="Meyer F."/>
            <person name="Paulsen I.T."/>
            <person name="Ren Q."/>
            <person name="Simon J."/>
            <person name="Bailey K."/>
            <person name="Diaz E."/>
            <person name="Fitzpatrick K.A."/>
            <person name="Glover B."/>
            <person name="Gwatney N."/>
            <person name="Korajkic A."/>
            <person name="Long A."/>
            <person name="Mobberley J.M."/>
            <person name="Pantry S.N."/>
            <person name="Pazder G."/>
            <person name="Peterson S."/>
            <person name="Quintanilla J.D."/>
            <person name="Sprinkle R."/>
            <person name="Stephens J."/>
            <person name="Thomas P."/>
            <person name="Vaughn R."/>
            <person name="Weber M.J."/>
            <person name="Wooten L.L."/>
        </authorList>
    </citation>
    <scope>NUCLEOTIDE SEQUENCE [LARGE SCALE GENOMIC DNA]</scope>
    <source>
        <strain evidence="2">ATCC 33889 / DSM 1251</strain>
    </source>
</reference>
<dbReference type="InterPro" id="IPR027417">
    <property type="entry name" value="P-loop_NTPase"/>
</dbReference>
<sequence>MSSDKSQITQSVNFLSYIKSRIDELKKLVGIVDQKEPISFKISEFMQEVNSSLMKLPKEYKNLYELKVAEGDFFINREAEIQKLHLSYENWFKDRFVTCAIIGEKGCGVTSALNSFLKKIPQIETIKADLSQKIYTDEEYFAFFNSLLKTEDIKNNKGLIDFLNNTQEHKIIIIENLHHMFLKKVGGFESMEMLFELLSYTTKKVLWIGVFTPQTWNYLDKTIAISNYFTSEIVMEQLGYETIKEIILKRIDCESTRLEFIPNEQTIESKTFQNLSQSEKQSYLQEKFFKLLHKLSNGNISLAQLYWIRSISATNDNGLGVEEIDDFDYSFIKNLSSEALFTLQALILHDGLSIKDFSTVMHESLSQSRKILMPMLERGLLIQPNKKYNINPAIYKPVYDYLSSKNFIH</sequence>
<proteinExistence type="predicted"/>
<accession>Q30UE1</accession>
<dbReference type="Proteomes" id="UP000002714">
    <property type="component" value="Chromosome"/>
</dbReference>
<evidence type="ECO:0000313" key="2">
    <source>
        <dbReference type="Proteomes" id="UP000002714"/>
    </source>
</evidence>
<dbReference type="RefSeq" id="WP_011371745.1">
    <property type="nucleotide sequence ID" value="NC_007575.1"/>
</dbReference>
<dbReference type="KEGG" id="tdn:Suden_0109"/>
<dbReference type="EMBL" id="CP000153">
    <property type="protein sequence ID" value="ABB43390.1"/>
    <property type="molecule type" value="Genomic_DNA"/>
</dbReference>
<dbReference type="AlphaFoldDB" id="Q30UE1"/>
<dbReference type="HOGENOM" id="CLU_672540_0_0_7"/>
<protein>
    <submittedName>
        <fullName evidence="1">Uncharacterized protein</fullName>
    </submittedName>
</protein>
<dbReference type="STRING" id="326298.Suden_0109"/>
<gene>
    <name evidence="1" type="ordered locus">Suden_0109</name>
</gene>
<dbReference type="Gene3D" id="3.40.50.300">
    <property type="entry name" value="P-loop containing nucleotide triphosphate hydrolases"/>
    <property type="match status" value="1"/>
</dbReference>